<evidence type="ECO:0000313" key="3">
    <source>
        <dbReference type="Proteomes" id="UP000600918"/>
    </source>
</evidence>
<gene>
    <name evidence="2" type="ORF">H0235_010262</name>
</gene>
<name>A0A834NWR6_VESPE</name>
<evidence type="ECO:0000313" key="2">
    <source>
        <dbReference type="EMBL" id="KAF7419965.1"/>
    </source>
</evidence>
<feature type="region of interest" description="Disordered" evidence="1">
    <location>
        <begin position="40"/>
        <end position="109"/>
    </location>
</feature>
<proteinExistence type="predicted"/>
<feature type="compositionally biased region" description="Acidic residues" evidence="1">
    <location>
        <begin position="62"/>
        <end position="95"/>
    </location>
</feature>
<feature type="compositionally biased region" description="Basic and acidic residues" evidence="1">
    <location>
        <begin position="96"/>
        <end position="109"/>
    </location>
</feature>
<reference evidence="2" key="1">
    <citation type="journal article" date="2020" name="G3 (Bethesda)">
        <title>High-Quality Assemblies for Three Invasive Social Wasps from the &lt;i&gt;Vespula&lt;/i&gt; Genus.</title>
        <authorList>
            <person name="Harrop T.W.R."/>
            <person name="Guhlin J."/>
            <person name="McLaughlin G.M."/>
            <person name="Permina E."/>
            <person name="Stockwell P."/>
            <person name="Gilligan J."/>
            <person name="Le Lec M.F."/>
            <person name="Gruber M.A.M."/>
            <person name="Quinn O."/>
            <person name="Lovegrove M."/>
            <person name="Duncan E.J."/>
            <person name="Remnant E.J."/>
            <person name="Van Eeckhoven J."/>
            <person name="Graham B."/>
            <person name="Knapp R.A."/>
            <person name="Langford K.W."/>
            <person name="Kronenberg Z."/>
            <person name="Press M.O."/>
            <person name="Eacker S.M."/>
            <person name="Wilson-Rankin E.E."/>
            <person name="Purcell J."/>
            <person name="Lester P.J."/>
            <person name="Dearden P.K."/>
        </authorList>
    </citation>
    <scope>NUCLEOTIDE SEQUENCE</scope>
    <source>
        <strain evidence="2">Volc-1</strain>
    </source>
</reference>
<dbReference type="AlphaFoldDB" id="A0A834NWR6"/>
<accession>A0A834NWR6</accession>
<sequence>MTIDEKGTKTTSTCLRDTLNYATILYNELQPDRLQHVLKTKRTSAWPGSKRAETNGPRVQSQEEEEEEEEQEEVEEKEEEEEEEEEEEDEDEEEEVRGRREQKKEKRDR</sequence>
<comment type="caution">
    <text evidence="2">The sequence shown here is derived from an EMBL/GenBank/DDBJ whole genome shotgun (WGS) entry which is preliminary data.</text>
</comment>
<organism evidence="2 3">
    <name type="scientific">Vespula pensylvanica</name>
    <name type="common">Western yellow jacket</name>
    <name type="synonym">Wasp</name>
    <dbReference type="NCBI Taxonomy" id="30213"/>
    <lineage>
        <taxon>Eukaryota</taxon>
        <taxon>Metazoa</taxon>
        <taxon>Ecdysozoa</taxon>
        <taxon>Arthropoda</taxon>
        <taxon>Hexapoda</taxon>
        <taxon>Insecta</taxon>
        <taxon>Pterygota</taxon>
        <taxon>Neoptera</taxon>
        <taxon>Endopterygota</taxon>
        <taxon>Hymenoptera</taxon>
        <taxon>Apocrita</taxon>
        <taxon>Aculeata</taxon>
        <taxon>Vespoidea</taxon>
        <taxon>Vespidae</taxon>
        <taxon>Vespinae</taxon>
        <taxon>Vespula</taxon>
    </lineage>
</organism>
<keyword evidence="3" id="KW-1185">Reference proteome</keyword>
<dbReference type="EMBL" id="JACSDY010000009">
    <property type="protein sequence ID" value="KAF7419965.1"/>
    <property type="molecule type" value="Genomic_DNA"/>
</dbReference>
<dbReference type="Proteomes" id="UP000600918">
    <property type="component" value="Unassembled WGS sequence"/>
</dbReference>
<protein>
    <submittedName>
        <fullName evidence="2">Uncharacterized protein</fullName>
    </submittedName>
</protein>
<evidence type="ECO:0000256" key="1">
    <source>
        <dbReference type="SAM" id="MobiDB-lite"/>
    </source>
</evidence>